<evidence type="ECO:0000313" key="2">
    <source>
        <dbReference type="EMBL" id="GBN99291.1"/>
    </source>
</evidence>
<evidence type="ECO:0000313" key="3">
    <source>
        <dbReference type="Proteomes" id="UP000499080"/>
    </source>
</evidence>
<feature type="compositionally biased region" description="Polar residues" evidence="1">
    <location>
        <begin position="88"/>
        <end position="98"/>
    </location>
</feature>
<sequence>MTVKCFAFKIKGLLDISIMHTTYVLIRQNQHLSNAHCRRRHLELQFANHLTISTGPMNDETTEPSSCPPFRPIMNQAHTAGEPLPITPTATQPNPKAR</sequence>
<accession>A0A4Y2TGA4</accession>
<keyword evidence="3" id="KW-1185">Reference proteome</keyword>
<evidence type="ECO:0000256" key="1">
    <source>
        <dbReference type="SAM" id="MobiDB-lite"/>
    </source>
</evidence>
<gene>
    <name evidence="2" type="ORF">AVEN_212901_1</name>
</gene>
<dbReference type="AlphaFoldDB" id="A0A4Y2TGA4"/>
<proteinExistence type="predicted"/>
<organism evidence="2 3">
    <name type="scientific">Araneus ventricosus</name>
    <name type="common">Orbweaver spider</name>
    <name type="synonym">Epeira ventricosa</name>
    <dbReference type="NCBI Taxonomy" id="182803"/>
    <lineage>
        <taxon>Eukaryota</taxon>
        <taxon>Metazoa</taxon>
        <taxon>Ecdysozoa</taxon>
        <taxon>Arthropoda</taxon>
        <taxon>Chelicerata</taxon>
        <taxon>Arachnida</taxon>
        <taxon>Araneae</taxon>
        <taxon>Araneomorphae</taxon>
        <taxon>Entelegynae</taxon>
        <taxon>Araneoidea</taxon>
        <taxon>Araneidae</taxon>
        <taxon>Araneus</taxon>
    </lineage>
</organism>
<feature type="non-terminal residue" evidence="2">
    <location>
        <position position="98"/>
    </location>
</feature>
<protein>
    <submittedName>
        <fullName evidence="2">Uncharacterized protein</fullName>
    </submittedName>
</protein>
<comment type="caution">
    <text evidence="2">The sequence shown here is derived from an EMBL/GenBank/DDBJ whole genome shotgun (WGS) entry which is preliminary data.</text>
</comment>
<feature type="region of interest" description="Disordered" evidence="1">
    <location>
        <begin position="53"/>
        <end position="98"/>
    </location>
</feature>
<dbReference type="EMBL" id="BGPR01028246">
    <property type="protein sequence ID" value="GBN99291.1"/>
    <property type="molecule type" value="Genomic_DNA"/>
</dbReference>
<dbReference type="Proteomes" id="UP000499080">
    <property type="component" value="Unassembled WGS sequence"/>
</dbReference>
<reference evidence="2 3" key="1">
    <citation type="journal article" date="2019" name="Sci. Rep.">
        <title>Orb-weaving spider Araneus ventricosus genome elucidates the spidroin gene catalogue.</title>
        <authorList>
            <person name="Kono N."/>
            <person name="Nakamura H."/>
            <person name="Ohtoshi R."/>
            <person name="Moran D.A.P."/>
            <person name="Shinohara A."/>
            <person name="Yoshida Y."/>
            <person name="Fujiwara M."/>
            <person name="Mori M."/>
            <person name="Tomita M."/>
            <person name="Arakawa K."/>
        </authorList>
    </citation>
    <scope>NUCLEOTIDE SEQUENCE [LARGE SCALE GENOMIC DNA]</scope>
</reference>
<name>A0A4Y2TGA4_ARAVE</name>